<proteinExistence type="inferred from homology"/>
<dbReference type="KEGG" id="hsd:SD1D_0528"/>
<dbReference type="Proteomes" id="UP000196053">
    <property type="component" value="Chromosome I"/>
</dbReference>
<dbReference type="SUPFAM" id="SSF52540">
    <property type="entry name" value="P-loop containing nucleoside triphosphate hydrolases"/>
    <property type="match status" value="1"/>
</dbReference>
<evidence type="ECO:0000313" key="4">
    <source>
        <dbReference type="Proteomes" id="UP000196053"/>
    </source>
</evidence>
<dbReference type="PANTHER" id="PTHR42798">
    <property type="entry name" value="LIPOPROTEIN-RELEASING SYSTEM ATP-BINDING PROTEIN LOLD"/>
    <property type="match status" value="1"/>
</dbReference>
<dbReference type="InterPro" id="IPR003439">
    <property type="entry name" value="ABC_transporter-like_ATP-bd"/>
</dbReference>
<dbReference type="EMBL" id="LN879430">
    <property type="protein sequence ID" value="CUH92080.1"/>
    <property type="molecule type" value="Genomic_DNA"/>
</dbReference>
<keyword evidence="4" id="KW-1185">Reference proteome</keyword>
<reference evidence="4" key="1">
    <citation type="submission" date="2015-09" db="EMBL/GenBank/DDBJ databases">
        <authorList>
            <person name="Wibberg D."/>
        </authorList>
    </citation>
    <scope>NUCLEOTIDE SEQUENCE [LARGE SCALE GENOMIC DNA]</scope>
    <source>
        <strain evidence="4">SD1D</strain>
    </source>
</reference>
<dbReference type="Gene3D" id="3.40.50.300">
    <property type="entry name" value="P-loop containing nucleotide triphosphate hydrolases"/>
    <property type="match status" value="1"/>
</dbReference>
<protein>
    <recommendedName>
        <fullName evidence="2">ABC transporter domain-containing protein</fullName>
    </recommendedName>
</protein>
<evidence type="ECO:0000259" key="2">
    <source>
        <dbReference type="Pfam" id="PF00005"/>
    </source>
</evidence>
<comment type="similarity">
    <text evidence="1">Belongs to the ABC transporter superfamily.</text>
</comment>
<sequence length="115" mass="13167">MLVAQDLNKVYNNNIKNHVIKDINLTVEKGEYIVITGKSGSGKTTLLYLLSGLEVPTSGKVLFHDISLGDLKDKEISYLRRSKLGFIFQFYNLVKNLNVRDNIFLPIEYSKKMRD</sequence>
<accession>A0A0K8J3K3</accession>
<gene>
    <name evidence="3" type="ORF">SD1D_0528</name>
</gene>
<organism evidence="3 4">
    <name type="scientific">Herbinix luporum</name>
    <dbReference type="NCBI Taxonomy" id="1679721"/>
    <lineage>
        <taxon>Bacteria</taxon>
        <taxon>Bacillati</taxon>
        <taxon>Bacillota</taxon>
        <taxon>Clostridia</taxon>
        <taxon>Lachnospirales</taxon>
        <taxon>Lachnospiraceae</taxon>
        <taxon>Herbinix</taxon>
    </lineage>
</organism>
<feature type="domain" description="ABC transporter" evidence="2">
    <location>
        <begin position="21"/>
        <end position="111"/>
    </location>
</feature>
<name>A0A0K8J3K3_9FIRM</name>
<dbReference type="Pfam" id="PF00005">
    <property type="entry name" value="ABC_tran"/>
    <property type="match status" value="1"/>
</dbReference>
<dbReference type="InterPro" id="IPR027417">
    <property type="entry name" value="P-loop_NTPase"/>
</dbReference>
<dbReference type="OrthoDB" id="9802264at2"/>
<evidence type="ECO:0000313" key="3">
    <source>
        <dbReference type="EMBL" id="CUH92080.1"/>
    </source>
</evidence>
<dbReference type="PANTHER" id="PTHR42798:SF7">
    <property type="entry name" value="ALPHA-D-RIBOSE 1-METHYLPHOSPHONATE 5-TRIPHOSPHATE SYNTHASE SUBUNIT PHNL"/>
    <property type="match status" value="1"/>
</dbReference>
<evidence type="ECO:0000256" key="1">
    <source>
        <dbReference type="ARBA" id="ARBA00005417"/>
    </source>
</evidence>
<dbReference type="GO" id="GO:0016887">
    <property type="term" value="F:ATP hydrolysis activity"/>
    <property type="evidence" value="ECO:0007669"/>
    <property type="project" value="InterPro"/>
</dbReference>
<dbReference type="GO" id="GO:0005524">
    <property type="term" value="F:ATP binding"/>
    <property type="evidence" value="ECO:0007669"/>
    <property type="project" value="InterPro"/>
</dbReference>
<dbReference type="AlphaFoldDB" id="A0A0K8J3K3"/>